<sequence length="56" mass="6445">MKQTPNKNMVEWCVTLALFLNAAGYTHPTNKVRSHHERRSHFICQPKSTKFNSTAS</sequence>
<protein>
    <recommendedName>
        <fullName evidence="3">LAGLIDADG homing endonuclease</fullName>
    </recommendedName>
</protein>
<evidence type="ECO:0008006" key="3">
    <source>
        <dbReference type="Google" id="ProtNLM"/>
    </source>
</evidence>
<evidence type="ECO:0000313" key="2">
    <source>
        <dbReference type="Proteomes" id="UP001576784"/>
    </source>
</evidence>
<proteinExistence type="predicted"/>
<dbReference type="RefSeq" id="WP_413262668.1">
    <property type="nucleotide sequence ID" value="NZ_JBHFNR010000059.1"/>
</dbReference>
<comment type="caution">
    <text evidence="1">The sequence shown here is derived from an EMBL/GenBank/DDBJ whole genome shotgun (WGS) entry which is preliminary data.</text>
</comment>
<reference evidence="1 2" key="1">
    <citation type="submission" date="2024-09" db="EMBL/GenBank/DDBJ databases">
        <title>Floridaenema gen nov. (Aerosakkonemataceae, Aerosakkonematales ord. nov., Cyanobacteria) from benthic tropical and subtropical fresh waters, with the description of four new species.</title>
        <authorList>
            <person name="Moretto J.A."/>
            <person name="Berthold D.E."/>
            <person name="Lefler F.W."/>
            <person name="Huang I.-S."/>
            <person name="Laughinghouse H. IV."/>
        </authorList>
    </citation>
    <scope>NUCLEOTIDE SEQUENCE [LARGE SCALE GENOMIC DNA]</scope>
    <source>
        <strain evidence="1 2">BLCC-F50</strain>
    </source>
</reference>
<organism evidence="1 2">
    <name type="scientific">Floridaenema flaviceps BLCC-F50</name>
    <dbReference type="NCBI Taxonomy" id="3153642"/>
    <lineage>
        <taxon>Bacteria</taxon>
        <taxon>Bacillati</taxon>
        <taxon>Cyanobacteriota</taxon>
        <taxon>Cyanophyceae</taxon>
        <taxon>Oscillatoriophycideae</taxon>
        <taxon>Aerosakkonematales</taxon>
        <taxon>Aerosakkonemataceae</taxon>
        <taxon>Floridanema</taxon>
        <taxon>Floridanema flaviceps</taxon>
    </lineage>
</organism>
<accession>A0ABV4XMQ6</accession>
<keyword evidence="2" id="KW-1185">Reference proteome</keyword>
<evidence type="ECO:0000313" key="1">
    <source>
        <dbReference type="EMBL" id="MFB2893003.1"/>
    </source>
</evidence>
<name>A0ABV4XMQ6_9CYAN</name>
<dbReference type="EMBL" id="JBHFNR010000059">
    <property type="protein sequence ID" value="MFB2893003.1"/>
    <property type="molecule type" value="Genomic_DNA"/>
</dbReference>
<gene>
    <name evidence="1" type="ORF">ACE1CI_08835</name>
</gene>
<dbReference type="Proteomes" id="UP001576784">
    <property type="component" value="Unassembled WGS sequence"/>
</dbReference>